<gene>
    <name evidence="1" type="ORF">SARC_13383</name>
</gene>
<reference evidence="1 2" key="1">
    <citation type="submission" date="2011-02" db="EMBL/GenBank/DDBJ databases">
        <title>The Genome Sequence of Sphaeroforma arctica JP610.</title>
        <authorList>
            <consortium name="The Broad Institute Genome Sequencing Platform"/>
            <person name="Russ C."/>
            <person name="Cuomo C."/>
            <person name="Young S.K."/>
            <person name="Zeng Q."/>
            <person name="Gargeya S."/>
            <person name="Alvarado L."/>
            <person name="Berlin A."/>
            <person name="Chapman S.B."/>
            <person name="Chen Z."/>
            <person name="Freedman E."/>
            <person name="Gellesch M."/>
            <person name="Goldberg J."/>
            <person name="Griggs A."/>
            <person name="Gujja S."/>
            <person name="Heilman E."/>
            <person name="Heiman D."/>
            <person name="Howarth C."/>
            <person name="Mehta T."/>
            <person name="Neiman D."/>
            <person name="Pearson M."/>
            <person name="Roberts A."/>
            <person name="Saif S."/>
            <person name="Shea T."/>
            <person name="Shenoy N."/>
            <person name="Sisk P."/>
            <person name="Stolte C."/>
            <person name="Sykes S."/>
            <person name="White J."/>
            <person name="Yandava C."/>
            <person name="Burger G."/>
            <person name="Gray M.W."/>
            <person name="Holland P.W.H."/>
            <person name="King N."/>
            <person name="Lang F.B.F."/>
            <person name="Roger A.J."/>
            <person name="Ruiz-Trillo I."/>
            <person name="Haas B."/>
            <person name="Nusbaum C."/>
            <person name="Birren B."/>
        </authorList>
    </citation>
    <scope>NUCLEOTIDE SEQUENCE [LARGE SCALE GENOMIC DNA]</scope>
    <source>
        <strain evidence="1 2">JP610</strain>
    </source>
</reference>
<protein>
    <submittedName>
        <fullName evidence="1">Uncharacterized protein</fullName>
    </submittedName>
</protein>
<accession>A0A0L0FBF0</accession>
<organism evidence="1 2">
    <name type="scientific">Sphaeroforma arctica JP610</name>
    <dbReference type="NCBI Taxonomy" id="667725"/>
    <lineage>
        <taxon>Eukaryota</taxon>
        <taxon>Ichthyosporea</taxon>
        <taxon>Ichthyophonida</taxon>
        <taxon>Sphaeroforma</taxon>
    </lineage>
</organism>
<proteinExistence type="predicted"/>
<sequence length="53" mass="6049">MAGRVSILLRGMGNAFDLQLTTAKSWLPHAEKNIANYEAKHPEMTYRYPQTQV</sequence>
<dbReference type="Proteomes" id="UP000054560">
    <property type="component" value="Unassembled WGS sequence"/>
</dbReference>
<keyword evidence="2" id="KW-1185">Reference proteome</keyword>
<dbReference type="GeneID" id="25913887"/>
<dbReference type="EMBL" id="KQ244812">
    <property type="protein sequence ID" value="KNC74060.1"/>
    <property type="molecule type" value="Genomic_DNA"/>
</dbReference>
<evidence type="ECO:0000313" key="1">
    <source>
        <dbReference type="EMBL" id="KNC74060.1"/>
    </source>
</evidence>
<evidence type="ECO:0000313" key="2">
    <source>
        <dbReference type="Proteomes" id="UP000054560"/>
    </source>
</evidence>
<name>A0A0L0FBF0_9EUKA</name>
<dbReference type="AlphaFoldDB" id="A0A0L0FBF0"/>
<dbReference type="RefSeq" id="XP_014147962.1">
    <property type="nucleotide sequence ID" value="XM_014292487.1"/>
</dbReference>